<organism evidence="2 3">
    <name type="scientific">Jannaschia seosinensis</name>
    <dbReference type="NCBI Taxonomy" id="313367"/>
    <lineage>
        <taxon>Bacteria</taxon>
        <taxon>Pseudomonadati</taxon>
        <taxon>Pseudomonadota</taxon>
        <taxon>Alphaproteobacteria</taxon>
        <taxon>Rhodobacterales</taxon>
        <taxon>Roseobacteraceae</taxon>
        <taxon>Jannaschia</taxon>
    </lineage>
</organism>
<dbReference type="Proteomes" id="UP000049455">
    <property type="component" value="Unassembled WGS sequence"/>
</dbReference>
<dbReference type="EMBL" id="CYPR01000240">
    <property type="protein sequence ID" value="CUH40907.1"/>
    <property type="molecule type" value="Genomic_DNA"/>
</dbReference>
<protein>
    <submittedName>
        <fullName evidence="2">PilZ domain protein</fullName>
    </submittedName>
</protein>
<dbReference type="SUPFAM" id="SSF141371">
    <property type="entry name" value="PilZ domain-like"/>
    <property type="match status" value="1"/>
</dbReference>
<dbReference type="RefSeq" id="WP_083480679.1">
    <property type="nucleotide sequence ID" value="NZ_CYPR01000240.1"/>
</dbReference>
<sequence length="93" mass="10262">MFYRPPRRPASMEVWLRVGSKKLTVSVLDVSESGAKITAPDGLALDMRVVLATPRFEREAMVRWVQGKHAGLTLEAPLSQSEQMEISGMSAGF</sequence>
<feature type="domain" description="PilZ" evidence="1">
    <location>
        <begin position="6"/>
        <end position="83"/>
    </location>
</feature>
<name>A0A0M7BDN0_9RHOB</name>
<keyword evidence="3" id="KW-1185">Reference proteome</keyword>
<reference evidence="2 3" key="1">
    <citation type="submission" date="2015-09" db="EMBL/GenBank/DDBJ databases">
        <authorList>
            <person name="Jackson K.R."/>
            <person name="Lunt B.L."/>
            <person name="Fisher J.N.B."/>
            <person name="Gardner A.V."/>
            <person name="Bailey M.E."/>
            <person name="Deus L.M."/>
            <person name="Earl A.S."/>
            <person name="Gibby P.D."/>
            <person name="Hartmann K.A."/>
            <person name="Liu J.E."/>
            <person name="Manci A.M."/>
            <person name="Nielsen D.A."/>
            <person name="Solomon M.B."/>
            <person name="Breakwell D.P."/>
            <person name="Burnett S.H."/>
            <person name="Grose J.H."/>
        </authorList>
    </citation>
    <scope>NUCLEOTIDE SEQUENCE [LARGE SCALE GENOMIC DNA]</scope>
    <source>
        <strain evidence="2 3">CECT 7799</strain>
    </source>
</reference>
<dbReference type="AlphaFoldDB" id="A0A0M7BDN0"/>
<evidence type="ECO:0000259" key="1">
    <source>
        <dbReference type="Pfam" id="PF07238"/>
    </source>
</evidence>
<accession>A0A0M7BDN0</accession>
<dbReference type="InterPro" id="IPR009875">
    <property type="entry name" value="PilZ_domain"/>
</dbReference>
<dbReference type="STRING" id="313367.JSE7799_03647"/>
<evidence type="ECO:0000313" key="3">
    <source>
        <dbReference type="Proteomes" id="UP000049455"/>
    </source>
</evidence>
<evidence type="ECO:0000313" key="2">
    <source>
        <dbReference type="EMBL" id="CUH40907.1"/>
    </source>
</evidence>
<dbReference type="OrthoDB" id="7472137at2"/>
<proteinExistence type="predicted"/>
<dbReference type="Pfam" id="PF07238">
    <property type="entry name" value="PilZ"/>
    <property type="match status" value="1"/>
</dbReference>
<gene>
    <name evidence="2" type="ORF">JSE7799_03647</name>
</gene>
<dbReference type="Gene3D" id="2.40.10.220">
    <property type="entry name" value="predicted glycosyltransferase like domains"/>
    <property type="match status" value="1"/>
</dbReference>
<dbReference type="GO" id="GO:0035438">
    <property type="term" value="F:cyclic-di-GMP binding"/>
    <property type="evidence" value="ECO:0007669"/>
    <property type="project" value="InterPro"/>
</dbReference>